<dbReference type="Pfam" id="PF22919">
    <property type="entry name" value="ATP-synt_VA_C"/>
    <property type="match status" value="1"/>
</dbReference>
<name>A0A1F5GJ25_9BACT</name>
<comment type="similarity">
    <text evidence="2">Belongs to the ATPase alpha/beta chains family.</text>
</comment>
<evidence type="ECO:0000256" key="4">
    <source>
        <dbReference type="ARBA" id="ARBA00022741"/>
    </source>
</evidence>
<dbReference type="InterPro" id="IPR024034">
    <property type="entry name" value="ATPase_F1/V1_b/a_C"/>
</dbReference>
<evidence type="ECO:0000256" key="9">
    <source>
        <dbReference type="ARBA" id="ARBA00023196"/>
    </source>
</evidence>
<keyword evidence="5" id="KW-0067">ATP-binding</keyword>
<keyword evidence="4" id="KW-0547">Nucleotide-binding</keyword>
<dbReference type="GO" id="GO:0045259">
    <property type="term" value="C:proton-transporting ATP synthase complex"/>
    <property type="evidence" value="ECO:0007669"/>
    <property type="project" value="UniProtKB-KW"/>
</dbReference>
<keyword evidence="7" id="KW-0406">Ion transport</keyword>
<evidence type="ECO:0000256" key="7">
    <source>
        <dbReference type="ARBA" id="ARBA00023065"/>
    </source>
</evidence>
<evidence type="ECO:0000256" key="2">
    <source>
        <dbReference type="ARBA" id="ARBA00008936"/>
    </source>
</evidence>
<evidence type="ECO:0000256" key="10">
    <source>
        <dbReference type="ARBA" id="ARBA00023310"/>
    </source>
</evidence>
<evidence type="ECO:0000256" key="1">
    <source>
        <dbReference type="ARBA" id="ARBA00004370"/>
    </source>
</evidence>
<dbReference type="PANTHER" id="PTHR15184:SF71">
    <property type="entry name" value="ATP SYNTHASE SUBUNIT BETA, MITOCHONDRIAL"/>
    <property type="match status" value="1"/>
</dbReference>
<dbReference type="SUPFAM" id="SSF52540">
    <property type="entry name" value="P-loop containing nucleoside triphosphate hydrolases"/>
    <property type="match status" value="1"/>
</dbReference>
<feature type="domain" description="AAA+ ATPase" evidence="11">
    <location>
        <begin position="139"/>
        <end position="324"/>
    </location>
</feature>
<evidence type="ECO:0000313" key="13">
    <source>
        <dbReference type="Proteomes" id="UP000177124"/>
    </source>
</evidence>
<dbReference type="InterPro" id="IPR055190">
    <property type="entry name" value="ATP-synt_VA_C"/>
</dbReference>
<dbReference type="PROSITE" id="PS00152">
    <property type="entry name" value="ATPASE_ALPHA_BETA"/>
    <property type="match status" value="1"/>
</dbReference>
<evidence type="ECO:0000256" key="6">
    <source>
        <dbReference type="ARBA" id="ARBA00022967"/>
    </source>
</evidence>
<dbReference type="SUPFAM" id="SSF47917">
    <property type="entry name" value="C-terminal domain of alpha and beta subunits of F1 ATP synthase"/>
    <property type="match status" value="1"/>
</dbReference>
<dbReference type="SUPFAM" id="SSF50615">
    <property type="entry name" value="N-terminal domain of alpha and beta subunits of F1 ATP synthase"/>
    <property type="match status" value="1"/>
</dbReference>
<evidence type="ECO:0000256" key="3">
    <source>
        <dbReference type="ARBA" id="ARBA00022448"/>
    </source>
</evidence>
<dbReference type="Proteomes" id="UP000177124">
    <property type="component" value="Unassembled WGS sequence"/>
</dbReference>
<dbReference type="SMART" id="SM00382">
    <property type="entry name" value="AAA"/>
    <property type="match status" value="1"/>
</dbReference>
<dbReference type="AlphaFoldDB" id="A0A1F5GJ25"/>
<dbReference type="Gene3D" id="1.10.1140.10">
    <property type="entry name" value="Bovine Mitochondrial F1-atpase, Atp Synthase Beta Chain, Chain D, domain 3"/>
    <property type="match status" value="1"/>
</dbReference>
<evidence type="ECO:0000259" key="11">
    <source>
        <dbReference type="SMART" id="SM00382"/>
    </source>
</evidence>
<organism evidence="12 13">
    <name type="scientific">Candidatus Curtissbacteria bacterium RIFCSPHIGHO2_02_FULL_42_15</name>
    <dbReference type="NCBI Taxonomy" id="1797716"/>
    <lineage>
        <taxon>Bacteria</taxon>
        <taxon>Candidatus Curtissiibacteriota</taxon>
    </lineage>
</organism>
<dbReference type="PANTHER" id="PTHR15184">
    <property type="entry name" value="ATP SYNTHASE"/>
    <property type="match status" value="1"/>
</dbReference>
<reference evidence="12 13" key="1">
    <citation type="journal article" date="2016" name="Nat. Commun.">
        <title>Thousands of microbial genomes shed light on interconnected biogeochemical processes in an aquifer system.</title>
        <authorList>
            <person name="Anantharaman K."/>
            <person name="Brown C.T."/>
            <person name="Hug L.A."/>
            <person name="Sharon I."/>
            <person name="Castelle C.J."/>
            <person name="Probst A.J."/>
            <person name="Thomas B.C."/>
            <person name="Singh A."/>
            <person name="Wilkins M.J."/>
            <person name="Karaoz U."/>
            <person name="Brodie E.L."/>
            <person name="Williams K.H."/>
            <person name="Hubbard S.S."/>
            <person name="Banfield J.F."/>
        </authorList>
    </citation>
    <scope>NUCLEOTIDE SEQUENCE [LARGE SCALE GENOMIC DNA]</scope>
</reference>
<keyword evidence="8" id="KW-0472">Membrane</keyword>
<comment type="subcellular location">
    <subcellularLocation>
        <location evidence="1">Membrane</location>
    </subcellularLocation>
</comment>
<dbReference type="InterPro" id="IPR003593">
    <property type="entry name" value="AAA+_ATPase"/>
</dbReference>
<dbReference type="Gene3D" id="3.40.50.300">
    <property type="entry name" value="P-loop containing nucleotide triphosphate hydrolases"/>
    <property type="match status" value="1"/>
</dbReference>
<evidence type="ECO:0000256" key="8">
    <source>
        <dbReference type="ARBA" id="ARBA00023136"/>
    </source>
</evidence>
<accession>A0A1F5GJ25</accession>
<dbReference type="Gene3D" id="2.40.10.170">
    <property type="match status" value="1"/>
</dbReference>
<comment type="caution">
    <text evidence="12">The sequence shown here is derived from an EMBL/GenBank/DDBJ whole genome shotgun (WGS) entry which is preliminary data.</text>
</comment>
<gene>
    <name evidence="12" type="ORF">A3D07_02665</name>
</gene>
<dbReference type="InterPro" id="IPR000194">
    <property type="entry name" value="ATPase_F1/V1/A1_a/bsu_nucl-bd"/>
</dbReference>
<dbReference type="NCBIfam" id="TIGR01039">
    <property type="entry name" value="atpD"/>
    <property type="match status" value="1"/>
</dbReference>
<evidence type="ECO:0000256" key="5">
    <source>
        <dbReference type="ARBA" id="ARBA00022840"/>
    </source>
</evidence>
<dbReference type="InterPro" id="IPR027417">
    <property type="entry name" value="P-loop_NTPase"/>
</dbReference>
<keyword evidence="6" id="KW-1278">Translocase</keyword>
<dbReference type="GO" id="GO:0046933">
    <property type="term" value="F:proton-transporting ATP synthase activity, rotational mechanism"/>
    <property type="evidence" value="ECO:0007669"/>
    <property type="project" value="InterPro"/>
</dbReference>
<dbReference type="InterPro" id="IPR020003">
    <property type="entry name" value="ATPase_a/bsu_AS"/>
</dbReference>
<proteinExistence type="inferred from homology"/>
<keyword evidence="3" id="KW-0813">Transport</keyword>
<dbReference type="InterPro" id="IPR036121">
    <property type="entry name" value="ATPase_F1/V1/A1_a/bsu_N_sf"/>
</dbReference>
<sequence>MEAGRIISVRENIVEVAFSGVQPFRHELLTLEGDNSVKLEAYSSSREGTVFALVLSDVTALFRGAVVTRTGEVITVPVGSAVNGRLINVFGEPQDGKDLMALARRPIYKPAPPYTDLFIHKEVLETGIKAVDFFMPMRKGGKVGIFGGSGVGKTVLILELIHNAELLKNTATIFCGIGERIREGHELYESLTTKKLLSKVSLVFGEINEKAAARFRVAYAATTLAEYYRDEESRDVIFFVDNIYRFIQAGNEVSTLLGRIPSEDWYQPTLASDVGMFEERLLSTKNAAITSIQAIYVPADDMSDSGIQTAFAYFDSIIVLSRTVAGEGKYPAIDILASSSSVIDPDILGKQHYDLFVEAEKILKRYSYLNRIVSIVGEYELAKEDQVIYHRARKLLNYMTQSFFVTSDQTGRPGKFVPRAKTIADVADIISGKVDSAPEEAFLYIGDLGELRGRPKRT</sequence>
<dbReference type="GO" id="GO:0005524">
    <property type="term" value="F:ATP binding"/>
    <property type="evidence" value="ECO:0007669"/>
    <property type="project" value="UniProtKB-KW"/>
</dbReference>
<protein>
    <submittedName>
        <fullName evidence="12">F0F1 ATP synthase subunit beta</fullName>
    </submittedName>
</protein>
<keyword evidence="10" id="KW-0066">ATP synthesis</keyword>
<evidence type="ECO:0000313" key="12">
    <source>
        <dbReference type="EMBL" id="OGD91807.1"/>
    </source>
</evidence>
<dbReference type="EMBL" id="MFBF01000010">
    <property type="protein sequence ID" value="OGD91807.1"/>
    <property type="molecule type" value="Genomic_DNA"/>
</dbReference>
<dbReference type="STRING" id="1797716.A3D07_02665"/>
<keyword evidence="9" id="KW-0139">CF(1)</keyword>
<dbReference type="InterPro" id="IPR005722">
    <property type="entry name" value="ATP_synth_F1_bsu"/>
</dbReference>
<dbReference type="Pfam" id="PF00006">
    <property type="entry name" value="ATP-synt_ab"/>
    <property type="match status" value="1"/>
</dbReference>
<dbReference type="InterPro" id="IPR050053">
    <property type="entry name" value="ATPase_alpha/beta_chains"/>
</dbReference>